<evidence type="ECO:0000259" key="4">
    <source>
        <dbReference type="PROSITE" id="PS50949"/>
    </source>
</evidence>
<gene>
    <name evidence="5" type="ORF">QNH39_01460</name>
</gene>
<dbReference type="RefSeq" id="WP_066095041.1">
    <property type="nucleotide sequence ID" value="NZ_CP126114.1"/>
</dbReference>
<dbReference type="GO" id="GO:0003700">
    <property type="term" value="F:DNA-binding transcription factor activity"/>
    <property type="evidence" value="ECO:0007669"/>
    <property type="project" value="InterPro"/>
</dbReference>
<organism evidence="5 6">
    <name type="scientific">Neobacillus novalis</name>
    <dbReference type="NCBI Taxonomy" id="220687"/>
    <lineage>
        <taxon>Bacteria</taxon>
        <taxon>Bacillati</taxon>
        <taxon>Bacillota</taxon>
        <taxon>Bacilli</taxon>
        <taxon>Bacillales</taxon>
        <taxon>Bacillaceae</taxon>
        <taxon>Neobacillus</taxon>
    </lineage>
</organism>
<dbReference type="SMART" id="SM00895">
    <property type="entry name" value="FCD"/>
    <property type="match status" value="1"/>
</dbReference>
<feature type="domain" description="HTH gntR-type" evidence="4">
    <location>
        <begin position="8"/>
        <end position="75"/>
    </location>
</feature>
<dbReference type="InterPro" id="IPR011711">
    <property type="entry name" value="GntR_C"/>
</dbReference>
<keyword evidence="1" id="KW-0805">Transcription regulation</keyword>
<dbReference type="KEGG" id="nnv:QNH39_01460"/>
<dbReference type="InterPro" id="IPR036390">
    <property type="entry name" value="WH_DNA-bd_sf"/>
</dbReference>
<dbReference type="Pfam" id="PF00392">
    <property type="entry name" value="GntR"/>
    <property type="match status" value="1"/>
</dbReference>
<dbReference type="CDD" id="cd07377">
    <property type="entry name" value="WHTH_GntR"/>
    <property type="match status" value="1"/>
</dbReference>
<keyword evidence="2" id="KW-0238">DNA-binding</keyword>
<dbReference type="SMART" id="SM00345">
    <property type="entry name" value="HTH_GNTR"/>
    <property type="match status" value="1"/>
</dbReference>
<protein>
    <submittedName>
        <fullName evidence="5">GntR family transcriptional regulator</fullName>
    </submittedName>
</protein>
<dbReference type="GO" id="GO:0003677">
    <property type="term" value="F:DNA binding"/>
    <property type="evidence" value="ECO:0007669"/>
    <property type="project" value="UniProtKB-KW"/>
</dbReference>
<evidence type="ECO:0000256" key="3">
    <source>
        <dbReference type="ARBA" id="ARBA00023163"/>
    </source>
</evidence>
<sequence>MNIPLNHTTLSDRVAKEVRKMILNGTLQPGERINEVRIAEQMNISRGPLREGLRMLQNEGLVKHETNKGTFVSTLSTKDAWEIYTLRALLEGEAAQLSIDHISEKELHQLERLIENFHQAIIQKDIESMENTDRDFHQIIVAASKHKRLQHMHQQLDIQLGAMFFTMANSVPIRVNSVVKNHQLLVDVLRSKDKERVKHEFSNHYTQALSDLLQSKSTNKKLKR</sequence>
<dbReference type="AlphaFoldDB" id="A0AA95MRH6"/>
<keyword evidence="6" id="KW-1185">Reference proteome</keyword>
<keyword evidence="3" id="KW-0804">Transcription</keyword>
<reference evidence="5" key="1">
    <citation type="submission" date="2023-05" db="EMBL/GenBank/DDBJ databases">
        <title>Comparative genomics of Bacillaceae isolates and their secondary metabolite potential.</title>
        <authorList>
            <person name="Song L."/>
            <person name="Nielsen L.J."/>
            <person name="Mohite O."/>
            <person name="Xu X."/>
            <person name="Weber T."/>
            <person name="Kovacs A.T."/>
        </authorList>
    </citation>
    <scope>NUCLEOTIDE SEQUENCE</scope>
    <source>
        <strain evidence="5">XLM17</strain>
    </source>
</reference>
<dbReference type="PROSITE" id="PS50949">
    <property type="entry name" value="HTH_GNTR"/>
    <property type="match status" value="1"/>
</dbReference>
<dbReference type="Pfam" id="PF07729">
    <property type="entry name" value="FCD"/>
    <property type="match status" value="1"/>
</dbReference>
<dbReference type="Gene3D" id="1.10.10.10">
    <property type="entry name" value="Winged helix-like DNA-binding domain superfamily/Winged helix DNA-binding domain"/>
    <property type="match status" value="1"/>
</dbReference>
<dbReference type="PANTHER" id="PTHR43537">
    <property type="entry name" value="TRANSCRIPTIONAL REGULATOR, GNTR FAMILY"/>
    <property type="match status" value="1"/>
</dbReference>
<dbReference type="InterPro" id="IPR008920">
    <property type="entry name" value="TF_FadR/GntR_C"/>
</dbReference>
<dbReference type="PANTHER" id="PTHR43537:SF24">
    <property type="entry name" value="GLUCONATE OPERON TRANSCRIPTIONAL REPRESSOR"/>
    <property type="match status" value="1"/>
</dbReference>
<name>A0AA95MRH6_9BACI</name>
<dbReference type="EMBL" id="CP126114">
    <property type="protein sequence ID" value="WHY86590.1"/>
    <property type="molecule type" value="Genomic_DNA"/>
</dbReference>
<dbReference type="SUPFAM" id="SSF48008">
    <property type="entry name" value="GntR ligand-binding domain-like"/>
    <property type="match status" value="1"/>
</dbReference>
<dbReference type="SUPFAM" id="SSF46785">
    <property type="entry name" value="Winged helix' DNA-binding domain"/>
    <property type="match status" value="1"/>
</dbReference>
<dbReference type="Gene3D" id="1.20.120.530">
    <property type="entry name" value="GntR ligand-binding domain-like"/>
    <property type="match status" value="1"/>
</dbReference>
<evidence type="ECO:0000256" key="2">
    <source>
        <dbReference type="ARBA" id="ARBA00023125"/>
    </source>
</evidence>
<evidence type="ECO:0000313" key="5">
    <source>
        <dbReference type="EMBL" id="WHY86590.1"/>
    </source>
</evidence>
<dbReference type="Proteomes" id="UP001178288">
    <property type="component" value="Chromosome"/>
</dbReference>
<dbReference type="InterPro" id="IPR036388">
    <property type="entry name" value="WH-like_DNA-bd_sf"/>
</dbReference>
<evidence type="ECO:0000313" key="6">
    <source>
        <dbReference type="Proteomes" id="UP001178288"/>
    </source>
</evidence>
<dbReference type="InterPro" id="IPR000524">
    <property type="entry name" value="Tscrpt_reg_HTH_GntR"/>
</dbReference>
<proteinExistence type="predicted"/>
<evidence type="ECO:0000256" key="1">
    <source>
        <dbReference type="ARBA" id="ARBA00023015"/>
    </source>
</evidence>
<accession>A0AA95MRH6</accession>